<feature type="compositionally biased region" description="Low complexity" evidence="9">
    <location>
        <begin position="19"/>
        <end position="39"/>
    </location>
</feature>
<evidence type="ECO:0000256" key="5">
    <source>
        <dbReference type="ARBA" id="ARBA00022927"/>
    </source>
</evidence>
<comment type="caution">
    <text evidence="12">The sequence shown here is derived from an EMBL/GenBank/DDBJ whole genome shotgun (WGS) entry which is preliminary data.</text>
</comment>
<protein>
    <recommendedName>
        <fullName evidence="3">Conserved oligomeric Golgi complex subunit 2</fullName>
    </recommendedName>
    <alternativeName>
        <fullName evidence="8">Component of oligomeric Golgi complex 2</fullName>
    </alternativeName>
</protein>
<evidence type="ECO:0000256" key="3">
    <source>
        <dbReference type="ARBA" id="ARBA00020977"/>
    </source>
</evidence>
<keyword evidence="6" id="KW-0333">Golgi apparatus</keyword>
<evidence type="ECO:0000256" key="8">
    <source>
        <dbReference type="ARBA" id="ARBA00031344"/>
    </source>
</evidence>
<evidence type="ECO:0000256" key="1">
    <source>
        <dbReference type="ARBA" id="ARBA00004395"/>
    </source>
</evidence>
<feature type="domain" description="Conserved oligomeric Golgi complex subunit 2 N-terminal" evidence="10">
    <location>
        <begin position="47"/>
        <end position="113"/>
    </location>
</feature>
<evidence type="ECO:0000256" key="7">
    <source>
        <dbReference type="ARBA" id="ARBA00023136"/>
    </source>
</evidence>
<dbReference type="OrthoDB" id="332281at2759"/>
<dbReference type="GO" id="GO:0000139">
    <property type="term" value="C:Golgi membrane"/>
    <property type="evidence" value="ECO:0007669"/>
    <property type="project" value="UniProtKB-SubCell"/>
</dbReference>
<name>A0A427YJV0_9TREE</name>
<dbReference type="GO" id="GO:0017119">
    <property type="term" value="C:Golgi transport complex"/>
    <property type="evidence" value="ECO:0007669"/>
    <property type="project" value="TreeGrafter"/>
</dbReference>
<dbReference type="Pfam" id="PF12022">
    <property type="entry name" value="COG2_C"/>
    <property type="match status" value="1"/>
</dbReference>
<accession>A0A427YJV0</accession>
<evidence type="ECO:0000313" key="12">
    <source>
        <dbReference type="EMBL" id="RSH91374.1"/>
    </source>
</evidence>
<dbReference type="PANTHER" id="PTHR12961:SF0">
    <property type="entry name" value="CONSERVED OLIGOMERIC GOLGI COMPLEX SUBUNIT 2"/>
    <property type="match status" value="1"/>
</dbReference>
<feature type="region of interest" description="Disordered" evidence="9">
    <location>
        <begin position="215"/>
        <end position="262"/>
    </location>
</feature>
<feature type="region of interest" description="Disordered" evidence="9">
    <location>
        <begin position="275"/>
        <end position="298"/>
    </location>
</feature>
<dbReference type="EMBL" id="RSCD01000008">
    <property type="protein sequence ID" value="RSH91374.1"/>
    <property type="molecule type" value="Genomic_DNA"/>
</dbReference>
<keyword evidence="4" id="KW-0813">Transport</keyword>
<dbReference type="GO" id="GO:0006891">
    <property type="term" value="P:intra-Golgi vesicle-mediated transport"/>
    <property type="evidence" value="ECO:0007669"/>
    <property type="project" value="TreeGrafter"/>
</dbReference>
<feature type="compositionally biased region" description="Basic and acidic residues" evidence="9">
    <location>
        <begin position="217"/>
        <end position="226"/>
    </location>
</feature>
<dbReference type="STRING" id="1890683.A0A427YJV0"/>
<proteinExistence type="inferred from homology"/>
<comment type="subcellular location">
    <subcellularLocation>
        <location evidence="1">Golgi apparatus membrane</location>
        <topology evidence="1">Peripheral membrane protein</topology>
    </subcellularLocation>
</comment>
<dbReference type="Proteomes" id="UP000279259">
    <property type="component" value="Unassembled WGS sequence"/>
</dbReference>
<dbReference type="InterPro" id="IPR009316">
    <property type="entry name" value="COG2"/>
</dbReference>
<keyword evidence="7" id="KW-0472">Membrane</keyword>
<dbReference type="PANTHER" id="PTHR12961">
    <property type="entry name" value="CONSERVED OLIGOMERIC GOLGI COMPLEX COMPONENT 2"/>
    <property type="match status" value="1"/>
</dbReference>
<dbReference type="Pfam" id="PF06148">
    <property type="entry name" value="COG2_N"/>
    <property type="match status" value="1"/>
</dbReference>
<keyword evidence="5" id="KW-0653">Protein transport</keyword>
<keyword evidence="13" id="KW-1185">Reference proteome</keyword>
<dbReference type="InterPro" id="IPR024603">
    <property type="entry name" value="COG_complex_COG2_C"/>
</dbReference>
<dbReference type="GO" id="GO:0007030">
    <property type="term" value="P:Golgi organization"/>
    <property type="evidence" value="ECO:0007669"/>
    <property type="project" value="InterPro"/>
</dbReference>
<organism evidence="12 13">
    <name type="scientific">Saitozyma podzolica</name>
    <dbReference type="NCBI Taxonomy" id="1890683"/>
    <lineage>
        <taxon>Eukaryota</taxon>
        <taxon>Fungi</taxon>
        <taxon>Dikarya</taxon>
        <taxon>Basidiomycota</taxon>
        <taxon>Agaricomycotina</taxon>
        <taxon>Tremellomycetes</taxon>
        <taxon>Tremellales</taxon>
        <taxon>Trimorphomycetaceae</taxon>
        <taxon>Saitozyma</taxon>
    </lineage>
</organism>
<evidence type="ECO:0000256" key="9">
    <source>
        <dbReference type="SAM" id="MobiDB-lite"/>
    </source>
</evidence>
<feature type="region of interest" description="Disordered" evidence="9">
    <location>
        <begin position="1"/>
        <end position="39"/>
    </location>
</feature>
<evidence type="ECO:0000259" key="11">
    <source>
        <dbReference type="Pfam" id="PF12022"/>
    </source>
</evidence>
<gene>
    <name evidence="12" type="ORF">EHS25_009673</name>
</gene>
<dbReference type="GO" id="GO:0015031">
    <property type="term" value="P:protein transport"/>
    <property type="evidence" value="ECO:0007669"/>
    <property type="project" value="UniProtKB-KW"/>
</dbReference>
<evidence type="ECO:0000313" key="13">
    <source>
        <dbReference type="Proteomes" id="UP000279259"/>
    </source>
</evidence>
<evidence type="ECO:0000256" key="6">
    <source>
        <dbReference type="ARBA" id="ARBA00023034"/>
    </source>
</evidence>
<dbReference type="AlphaFoldDB" id="A0A427YJV0"/>
<dbReference type="InterPro" id="IPR024602">
    <property type="entry name" value="COG_su2_N"/>
</dbReference>
<sequence length="675" mass="75377">MSYREPVELDLDDDADLQPGPSTHSPRTSSSSAGSLDLPSLQPVSHSHPLLSAASFDADAFLLSRLHIPLEELRGELREYLGVLREELVQLINDDYEEFISLGTGLKGEKERLAVRDLLVTQQAAVQTKLDERAALREERTLLDLLGRLFDTISRAETLLSSHEEEDTAKLVARVASEYTQVVYLVNKAAAEGCEVVNTLTEVSNITELALTPAYRQDQEESERRPINFAQRRHSRRQPGPSSTMFEDVRTNRRLGGGRGGRSWGISRFLPQPLLIPSSPTVPETPLGEAPRTSRLDGNHPLASPLNRVLGQLELHQPLLLEAEAISERFDFFARVYWPEISAAIVENLGSVIFAAGRPDELHKEQAPSVRIIESMRESPELEAFERRWQLPVYFQLRWKEIVGTLESVLSASGGTSAEWGTPQAEAAWRAVERCWAEDVYLPELAPRFWRLSLQRVVDETSGDDEAADDATLRLATAIVSDLDQLGTKCRSLDVCASLGLQEVFTPPTASFEAKIVSILSRRCTEPLKLVRSVASQFRATPNKTAESQPSYFIPTVFRPIHHVLDSRSAIRERYGETWSTPVADHVFSNYAGILASVRKTEDLLRRHRKTKKSAFSLFSTSAASPDPDNEEERFKRQMLADIDALASDAKTLGVTVDELAGWKELREVVTRPPE</sequence>
<feature type="domain" description="COG complex component COG2 C-terminal" evidence="11">
    <location>
        <begin position="387"/>
        <end position="643"/>
    </location>
</feature>
<evidence type="ECO:0000256" key="4">
    <source>
        <dbReference type="ARBA" id="ARBA00022448"/>
    </source>
</evidence>
<evidence type="ECO:0000256" key="2">
    <source>
        <dbReference type="ARBA" id="ARBA00007603"/>
    </source>
</evidence>
<reference evidence="12 13" key="1">
    <citation type="submission" date="2018-11" db="EMBL/GenBank/DDBJ databases">
        <title>Genome sequence of Saitozyma podzolica DSM 27192.</title>
        <authorList>
            <person name="Aliyu H."/>
            <person name="Gorte O."/>
            <person name="Ochsenreither K."/>
        </authorList>
    </citation>
    <scope>NUCLEOTIDE SEQUENCE [LARGE SCALE GENOMIC DNA]</scope>
    <source>
        <strain evidence="12 13">DSM 27192</strain>
    </source>
</reference>
<comment type="similarity">
    <text evidence="2">Belongs to the COG2 family.</text>
</comment>
<evidence type="ECO:0000259" key="10">
    <source>
        <dbReference type="Pfam" id="PF06148"/>
    </source>
</evidence>